<organism evidence="3">
    <name type="scientific">Nippostrongylus brasiliensis</name>
    <name type="common">Rat hookworm</name>
    <dbReference type="NCBI Taxonomy" id="27835"/>
    <lineage>
        <taxon>Eukaryota</taxon>
        <taxon>Metazoa</taxon>
        <taxon>Ecdysozoa</taxon>
        <taxon>Nematoda</taxon>
        <taxon>Chromadorea</taxon>
        <taxon>Rhabditida</taxon>
        <taxon>Rhabditina</taxon>
        <taxon>Rhabditomorpha</taxon>
        <taxon>Strongyloidea</taxon>
        <taxon>Heligmosomidae</taxon>
        <taxon>Nippostrongylus</taxon>
    </lineage>
</organism>
<gene>
    <name evidence="1" type="ORF">NBR_LOCUS6658</name>
</gene>
<evidence type="ECO:0000313" key="2">
    <source>
        <dbReference type="Proteomes" id="UP000271162"/>
    </source>
</evidence>
<dbReference type="WBParaSite" id="NBR_0000665701-mRNA-1">
    <property type="protein sequence ID" value="NBR_0000665701-mRNA-1"/>
    <property type="gene ID" value="NBR_0000665701"/>
</dbReference>
<reference evidence="1 2" key="2">
    <citation type="submission" date="2018-11" db="EMBL/GenBank/DDBJ databases">
        <authorList>
            <consortium name="Pathogen Informatics"/>
        </authorList>
    </citation>
    <scope>NUCLEOTIDE SEQUENCE [LARGE SCALE GENOMIC DNA]</scope>
</reference>
<proteinExistence type="predicted"/>
<dbReference type="Proteomes" id="UP000271162">
    <property type="component" value="Unassembled WGS sequence"/>
</dbReference>
<evidence type="ECO:0000313" key="1">
    <source>
        <dbReference type="EMBL" id="VDL70247.1"/>
    </source>
</evidence>
<evidence type="ECO:0000313" key="3">
    <source>
        <dbReference type="WBParaSite" id="NBR_0000665701-mRNA-1"/>
    </source>
</evidence>
<reference evidence="3" key="1">
    <citation type="submission" date="2017-02" db="UniProtKB">
        <authorList>
            <consortium name="WormBaseParasite"/>
        </authorList>
    </citation>
    <scope>IDENTIFICATION</scope>
</reference>
<dbReference type="AlphaFoldDB" id="A0A0N4XV60"/>
<protein>
    <submittedName>
        <fullName evidence="3">Mobile element protein</fullName>
    </submittedName>
</protein>
<accession>A0A0N4XV60</accession>
<keyword evidence="2" id="KW-1185">Reference proteome</keyword>
<sequence length="33" mass="3954">MMCRLVRNVWPVQIVRLLRSVLLRYVPLTMPLS</sequence>
<name>A0A0N4XV60_NIPBR</name>
<dbReference type="EMBL" id="UYSL01019819">
    <property type="protein sequence ID" value="VDL70247.1"/>
    <property type="molecule type" value="Genomic_DNA"/>
</dbReference>